<dbReference type="EMBL" id="JAFCMP010000479">
    <property type="protein sequence ID" value="KAG5179353.1"/>
    <property type="molecule type" value="Genomic_DNA"/>
</dbReference>
<evidence type="ECO:0000313" key="1">
    <source>
        <dbReference type="EMBL" id="KAG5179353.1"/>
    </source>
</evidence>
<comment type="caution">
    <text evidence="1">The sequence shown here is derived from an EMBL/GenBank/DDBJ whole genome shotgun (WGS) entry which is preliminary data.</text>
</comment>
<protein>
    <submittedName>
        <fullName evidence="1">Uncharacterized protein</fullName>
    </submittedName>
</protein>
<organism evidence="1 2">
    <name type="scientific">Tribonema minus</name>
    <dbReference type="NCBI Taxonomy" id="303371"/>
    <lineage>
        <taxon>Eukaryota</taxon>
        <taxon>Sar</taxon>
        <taxon>Stramenopiles</taxon>
        <taxon>Ochrophyta</taxon>
        <taxon>PX clade</taxon>
        <taxon>Xanthophyceae</taxon>
        <taxon>Tribonematales</taxon>
        <taxon>Tribonemataceae</taxon>
        <taxon>Tribonema</taxon>
    </lineage>
</organism>
<reference evidence="1" key="1">
    <citation type="submission" date="2021-02" db="EMBL/GenBank/DDBJ databases">
        <title>First Annotated Genome of the Yellow-green Alga Tribonema minus.</title>
        <authorList>
            <person name="Mahan K.M."/>
        </authorList>
    </citation>
    <scope>NUCLEOTIDE SEQUENCE</scope>
    <source>
        <strain evidence="1">UTEX B ZZ1240</strain>
    </source>
</reference>
<name>A0A835YRK2_9STRA</name>
<proteinExistence type="predicted"/>
<accession>A0A835YRK2</accession>
<dbReference type="Proteomes" id="UP000664859">
    <property type="component" value="Unassembled WGS sequence"/>
</dbReference>
<gene>
    <name evidence="1" type="ORF">JKP88DRAFT_247551</name>
</gene>
<dbReference type="AlphaFoldDB" id="A0A835YRK2"/>
<sequence>MCAWRLLNKYGGPQKDYVVRQQEVELAQAETGGGYGGGDVGGAEAPTGVSYPTLAARIAAGIAWHARAQAVLPVSLLAARVLRGRGGRGRCAVLQQSCLWTRHICTWRMTPTSSCAPCRRSLETVRAARAVHIECHVLHATAQRLDAAQLAADLQRRMDGALREQRFSPEEAAWLGAEGPAWLPRVPGAAMRCGQRARRVRRARTPPPIDEHRARMRAAMGQLQRVGSRATGAAATAAASSGGAAVARRAALTAGRAAAAFIVDARKDKEGAALRELR</sequence>
<evidence type="ECO:0000313" key="2">
    <source>
        <dbReference type="Proteomes" id="UP000664859"/>
    </source>
</evidence>
<keyword evidence="2" id="KW-1185">Reference proteome</keyword>